<dbReference type="AlphaFoldDB" id="A0A8J4B0B8"/>
<feature type="signal peptide" evidence="5">
    <location>
        <begin position="1"/>
        <end position="16"/>
    </location>
</feature>
<keyword evidence="3 4" id="KW-0326">Glycosidase</keyword>
<organism evidence="6 7">
    <name type="scientific">Volvox africanus</name>
    <dbReference type="NCBI Taxonomy" id="51714"/>
    <lineage>
        <taxon>Eukaryota</taxon>
        <taxon>Viridiplantae</taxon>
        <taxon>Chlorophyta</taxon>
        <taxon>core chlorophytes</taxon>
        <taxon>Chlorophyceae</taxon>
        <taxon>CS clade</taxon>
        <taxon>Chlamydomonadales</taxon>
        <taxon>Volvocaceae</taxon>
        <taxon>Volvox</taxon>
    </lineage>
</organism>
<dbReference type="GO" id="GO:0005993">
    <property type="term" value="P:trehalose catabolic process"/>
    <property type="evidence" value="ECO:0007669"/>
    <property type="project" value="TreeGrafter"/>
</dbReference>
<keyword evidence="5" id="KW-0732">Signal</keyword>
<dbReference type="Proteomes" id="UP000747399">
    <property type="component" value="Unassembled WGS sequence"/>
</dbReference>
<accession>A0A8J4B0B8</accession>
<gene>
    <name evidence="6" type="ORF">Vafri_7467</name>
</gene>
<proteinExistence type="inferred from homology"/>
<dbReference type="InterPro" id="IPR008928">
    <property type="entry name" value="6-hairpin_glycosidase_sf"/>
</dbReference>
<evidence type="ECO:0000256" key="5">
    <source>
        <dbReference type="SAM" id="SignalP"/>
    </source>
</evidence>
<name>A0A8J4B0B8_9CHLO</name>
<evidence type="ECO:0000256" key="4">
    <source>
        <dbReference type="RuleBase" id="RU361180"/>
    </source>
</evidence>
<evidence type="ECO:0000256" key="2">
    <source>
        <dbReference type="ARBA" id="ARBA00022801"/>
    </source>
</evidence>
<reference evidence="6" key="1">
    <citation type="journal article" date="2021" name="Proc. Natl. Acad. Sci. U.S.A.">
        <title>Three genomes in the algal genus Volvox reveal the fate of a haploid sex-determining region after a transition to homothallism.</title>
        <authorList>
            <person name="Yamamoto K."/>
            <person name="Hamaji T."/>
            <person name="Kawai-Toyooka H."/>
            <person name="Matsuzaki R."/>
            <person name="Takahashi F."/>
            <person name="Nishimura Y."/>
            <person name="Kawachi M."/>
            <person name="Noguchi H."/>
            <person name="Minakuchi Y."/>
            <person name="Umen J.G."/>
            <person name="Toyoda A."/>
            <person name="Nozaki H."/>
        </authorList>
    </citation>
    <scope>NUCLEOTIDE SEQUENCE</scope>
    <source>
        <strain evidence="6">NIES-3780</strain>
    </source>
</reference>
<dbReference type="InterPro" id="IPR001661">
    <property type="entry name" value="Glyco_hydro_37"/>
</dbReference>
<comment type="similarity">
    <text evidence="1 4">Belongs to the glycosyl hydrolase 37 family.</text>
</comment>
<dbReference type="EC" id="3.2.1.28" evidence="4"/>
<keyword evidence="7" id="KW-1185">Reference proteome</keyword>
<feature type="chain" id="PRO_5035197419" description="Trehalase" evidence="5">
    <location>
        <begin position="17"/>
        <end position="467"/>
    </location>
</feature>
<protein>
    <recommendedName>
        <fullName evidence="4">Trehalase</fullName>
        <ecNumber evidence="4">3.2.1.28</ecNumber>
    </recommendedName>
    <alternativeName>
        <fullName evidence="4">Alpha-trehalose glucohydrolase</fullName>
    </alternativeName>
</protein>
<evidence type="ECO:0000313" key="6">
    <source>
        <dbReference type="EMBL" id="GIL51489.1"/>
    </source>
</evidence>
<comment type="catalytic activity">
    <reaction evidence="4">
        <text>alpha,alpha-trehalose + H2O = alpha-D-glucose + beta-D-glucose</text>
        <dbReference type="Rhea" id="RHEA:32675"/>
        <dbReference type="ChEBI" id="CHEBI:15377"/>
        <dbReference type="ChEBI" id="CHEBI:15903"/>
        <dbReference type="ChEBI" id="CHEBI:16551"/>
        <dbReference type="ChEBI" id="CHEBI:17925"/>
        <dbReference type="EC" id="3.2.1.28"/>
    </reaction>
</comment>
<dbReference type="Pfam" id="PF01204">
    <property type="entry name" value="Trehalase"/>
    <property type="match status" value="1"/>
</dbReference>
<dbReference type="InterPro" id="IPR018232">
    <property type="entry name" value="Glyco_hydro_37_CS"/>
</dbReference>
<keyword evidence="2 4" id="KW-0378">Hydrolase</keyword>
<dbReference type="GO" id="GO:0004555">
    <property type="term" value="F:alpha,alpha-trehalase activity"/>
    <property type="evidence" value="ECO:0007669"/>
    <property type="project" value="UniProtKB-EC"/>
</dbReference>
<dbReference type="InterPro" id="IPR012341">
    <property type="entry name" value="6hp_glycosidase-like_sf"/>
</dbReference>
<evidence type="ECO:0000256" key="3">
    <source>
        <dbReference type="ARBA" id="ARBA00023295"/>
    </source>
</evidence>
<dbReference type="EMBL" id="BNCO01000011">
    <property type="protein sequence ID" value="GIL51489.1"/>
    <property type="molecule type" value="Genomic_DNA"/>
</dbReference>
<sequence length="467" mass="50681">MFRSLTCVTWVLQCTACGKHFVASNWDSYWIIRGLLACELVPAAECLVRNLLHLVDVWGFVPNGARQYYTNRSQPPLLSAMVLAVWNASNDDSLLADALPQLVRQHRYWNTGNKAVRVRAGGLGKKEDDERDGCDGIAGGSVKALNEGASEVFTFSRYYAELNEPRPESFREDVQLAAMAGVSGREAAALFCNVASAAESGWDFSSRWFVSGDGLQHTRTTQIVPADLNAWLYRMERDIAAIAAQLGAAQLQDEYMARASARLRGINAVMWSAADNCWHDLLLCESCGTMSSAQAQGTAFHFDNSVSPAGGAVYDVELRSGIFASNWVPLWCGCAEPGSALAEAAVLGLQVSGLIQPGGLLTSLYRSGEQWDAPNAWPPLVHMIIEAAVESGVTSGKALANQLADNWLHANLVAWQATGHMHEKYNGCVPGGIGRGGEYEPQVGFGWSNGVLMALLERKWKRAAHEI</sequence>
<evidence type="ECO:0000313" key="7">
    <source>
        <dbReference type="Proteomes" id="UP000747399"/>
    </source>
</evidence>
<dbReference type="Gene3D" id="1.50.10.10">
    <property type="match status" value="1"/>
</dbReference>
<dbReference type="PANTHER" id="PTHR23403:SF1">
    <property type="entry name" value="TREHALASE"/>
    <property type="match status" value="1"/>
</dbReference>
<dbReference type="PRINTS" id="PR00744">
    <property type="entry name" value="GLHYDRLASE37"/>
</dbReference>
<dbReference type="SUPFAM" id="SSF48208">
    <property type="entry name" value="Six-hairpin glycosidases"/>
    <property type="match status" value="1"/>
</dbReference>
<comment type="caution">
    <text evidence="6">The sequence shown here is derived from an EMBL/GenBank/DDBJ whole genome shotgun (WGS) entry which is preliminary data.</text>
</comment>
<dbReference type="PANTHER" id="PTHR23403">
    <property type="entry name" value="TREHALASE"/>
    <property type="match status" value="1"/>
</dbReference>
<dbReference type="PROSITE" id="PS00928">
    <property type="entry name" value="TREHALASE_2"/>
    <property type="match status" value="1"/>
</dbReference>
<evidence type="ECO:0000256" key="1">
    <source>
        <dbReference type="ARBA" id="ARBA00005615"/>
    </source>
</evidence>